<name>A0A0M3I0Z9_ASCLU</name>
<keyword evidence="1" id="KW-1185">Reference proteome</keyword>
<protein>
    <submittedName>
        <fullName evidence="2">Phosphoheptose isomerase</fullName>
    </submittedName>
</protein>
<proteinExistence type="predicted"/>
<sequence length="76" mass="8078">MHKTRVHLSSELLAVCDAVSAHSATSLNRELSLSSALTHGRHALIALGNGANVDVFWQIHTATFNSQSPLFTGAIP</sequence>
<dbReference type="Proteomes" id="UP000036681">
    <property type="component" value="Unplaced"/>
</dbReference>
<reference evidence="2" key="1">
    <citation type="submission" date="2017-02" db="UniProtKB">
        <authorList>
            <consortium name="WormBaseParasite"/>
        </authorList>
    </citation>
    <scope>IDENTIFICATION</scope>
</reference>
<evidence type="ECO:0000313" key="2">
    <source>
        <dbReference type="WBParaSite" id="ALUE_0000988401-mRNA-1"/>
    </source>
</evidence>
<evidence type="ECO:0000313" key="1">
    <source>
        <dbReference type="Proteomes" id="UP000036681"/>
    </source>
</evidence>
<organism evidence="1 2">
    <name type="scientific">Ascaris lumbricoides</name>
    <name type="common">Giant roundworm</name>
    <dbReference type="NCBI Taxonomy" id="6252"/>
    <lineage>
        <taxon>Eukaryota</taxon>
        <taxon>Metazoa</taxon>
        <taxon>Ecdysozoa</taxon>
        <taxon>Nematoda</taxon>
        <taxon>Chromadorea</taxon>
        <taxon>Rhabditida</taxon>
        <taxon>Spirurina</taxon>
        <taxon>Ascaridomorpha</taxon>
        <taxon>Ascaridoidea</taxon>
        <taxon>Ascarididae</taxon>
        <taxon>Ascaris</taxon>
    </lineage>
</organism>
<dbReference type="AlphaFoldDB" id="A0A0M3I0Z9"/>
<accession>A0A0M3I0Z9</accession>
<dbReference type="WBParaSite" id="ALUE_0000988401-mRNA-1">
    <property type="protein sequence ID" value="ALUE_0000988401-mRNA-1"/>
    <property type="gene ID" value="ALUE_0000988401"/>
</dbReference>